<dbReference type="GO" id="GO:0005886">
    <property type="term" value="C:plasma membrane"/>
    <property type="evidence" value="ECO:0007669"/>
    <property type="project" value="UniProtKB-SubCell"/>
</dbReference>
<evidence type="ECO:0000256" key="9">
    <source>
        <dbReference type="PIRSR" id="PIRSR639901-2"/>
    </source>
</evidence>
<comment type="caution">
    <text evidence="12">The sequence shown here is derived from an EMBL/GenBank/DDBJ whole genome shotgun (WGS) entry which is preliminary data.</text>
</comment>
<evidence type="ECO:0000256" key="10">
    <source>
        <dbReference type="RuleBase" id="RU365103"/>
    </source>
</evidence>
<dbReference type="GO" id="GO:0009244">
    <property type="term" value="P:lipopolysaccharide core region biosynthetic process"/>
    <property type="evidence" value="ECO:0007669"/>
    <property type="project" value="UniProtKB-UniRule"/>
</dbReference>
<sequence>MRSPKPFSLTAYQWLMSLFHTQAPFVLRRRLERGKEDPIRFRERLGRTDTPRPSGTLIWLHGVSVGESLSVLPVIERLKAERPDVRFLLTTSTTTSAEILAKRLATVGDITHQYAPIDTPQAVAAFLDHWQPDLAIFIESDLWPNLIGALQKRGIKHALLSARITEKTYKGWMRLKEAITYTLSGFDLIMAQDKDSEARLKSLGDPVARHVAPQANLKTLGAPLEDDTPTREALAAQIGARQVIVAASTHPTEEAYISSALETIIKSPDKPLLIIVPRHPTRAEEIRLDLEALGFTVAQRSKTEVITPDTQIYLADTLGELGVFFRLADVVIMAGSFSTGIGGHNPLEAMRLSKAVIFGAELYNWQAVYDDVLELGAGWKASSRDELSLIVEQLLVNPQAREAANTLARRLARKDGDTLPMVWRCLEPLLPPAPAQDEAA</sequence>
<feature type="active site" description="Proton acceptor" evidence="8">
    <location>
        <position position="67"/>
    </location>
</feature>
<reference evidence="12" key="1">
    <citation type="journal article" date="2014" name="Int. J. Syst. Evol. Microbiol.">
        <title>Complete genome sequence of Corynebacterium casei LMG S-19264T (=DSM 44701T), isolated from a smear-ripened cheese.</title>
        <authorList>
            <consortium name="US DOE Joint Genome Institute (JGI-PGF)"/>
            <person name="Walter F."/>
            <person name="Albersmeier A."/>
            <person name="Kalinowski J."/>
            <person name="Ruckert C."/>
        </authorList>
    </citation>
    <scope>NUCLEOTIDE SEQUENCE</scope>
    <source>
        <strain evidence="12">KCTC 32296</strain>
    </source>
</reference>
<evidence type="ECO:0000256" key="8">
    <source>
        <dbReference type="PIRSR" id="PIRSR639901-1"/>
    </source>
</evidence>
<dbReference type="InterPro" id="IPR039901">
    <property type="entry name" value="Kdotransferase"/>
</dbReference>
<comment type="function">
    <text evidence="1 10">Involved in lipopolysaccharide (LPS) biosynthesis. Catalyzes the transfer of 3-deoxy-D-manno-octulosonate (Kdo) residue(s) from CMP-Kdo to lipid IV(A), the tetraacyldisaccharide-1,4'-bisphosphate precursor of lipid A.</text>
</comment>
<dbReference type="PANTHER" id="PTHR42755">
    <property type="entry name" value="3-DEOXY-MANNO-OCTULOSONATE CYTIDYLYLTRANSFERASE"/>
    <property type="match status" value="1"/>
</dbReference>
<feature type="site" description="Transition state stabilizer" evidence="9">
    <location>
        <position position="139"/>
    </location>
</feature>
<evidence type="ECO:0000256" key="3">
    <source>
        <dbReference type="ARBA" id="ARBA00012621"/>
    </source>
</evidence>
<evidence type="ECO:0000256" key="1">
    <source>
        <dbReference type="ARBA" id="ARBA00003394"/>
    </source>
</evidence>
<evidence type="ECO:0000313" key="13">
    <source>
        <dbReference type="Proteomes" id="UP000662572"/>
    </source>
</evidence>
<comment type="catalytic activity">
    <reaction evidence="7 10">
        <text>lipid IVA (E. coli) + CMP-3-deoxy-beta-D-manno-octulosonate = alpha-Kdo-(2-&gt;6)-lipid IVA (E. coli) + CMP + H(+)</text>
        <dbReference type="Rhea" id="RHEA:28066"/>
        <dbReference type="ChEBI" id="CHEBI:15378"/>
        <dbReference type="ChEBI" id="CHEBI:58603"/>
        <dbReference type="ChEBI" id="CHEBI:60364"/>
        <dbReference type="ChEBI" id="CHEBI:60377"/>
        <dbReference type="ChEBI" id="CHEBI:85987"/>
        <dbReference type="EC" id="2.4.99.12"/>
    </reaction>
</comment>
<dbReference type="GO" id="GO:0009245">
    <property type="term" value="P:lipid A biosynthetic process"/>
    <property type="evidence" value="ECO:0007669"/>
    <property type="project" value="TreeGrafter"/>
</dbReference>
<evidence type="ECO:0000313" key="12">
    <source>
        <dbReference type="EMBL" id="GGZ43651.1"/>
    </source>
</evidence>
<evidence type="ECO:0000256" key="2">
    <source>
        <dbReference type="ARBA" id="ARBA00004713"/>
    </source>
</evidence>
<evidence type="ECO:0000256" key="5">
    <source>
        <dbReference type="ARBA" id="ARBA00022679"/>
    </source>
</evidence>
<dbReference type="EC" id="2.4.99.12" evidence="3 10"/>
<feature type="domain" description="3-deoxy-D-manno-octulosonic-acid transferase N-terminal" evidence="11">
    <location>
        <begin position="40"/>
        <end position="218"/>
    </location>
</feature>
<organism evidence="12 13">
    <name type="scientific">Asticcacaulis endophyticus</name>
    <dbReference type="NCBI Taxonomy" id="1395890"/>
    <lineage>
        <taxon>Bacteria</taxon>
        <taxon>Pseudomonadati</taxon>
        <taxon>Pseudomonadota</taxon>
        <taxon>Alphaproteobacteria</taxon>
        <taxon>Caulobacterales</taxon>
        <taxon>Caulobacteraceae</taxon>
        <taxon>Asticcacaulis</taxon>
    </lineage>
</organism>
<accession>A0A918QEP9</accession>
<keyword evidence="10" id="KW-0448">Lipopolysaccharide biosynthesis</keyword>
<dbReference type="EMBL" id="BMZB01000006">
    <property type="protein sequence ID" value="GGZ43651.1"/>
    <property type="molecule type" value="Genomic_DNA"/>
</dbReference>
<protein>
    <recommendedName>
        <fullName evidence="4 10">3-deoxy-D-manno-octulosonic acid transferase</fullName>
        <shortName evidence="10">Kdo transferase</shortName>
        <ecNumber evidence="3 10">2.4.99.12</ecNumber>
    </recommendedName>
    <alternativeName>
        <fullName evidence="6 10">Lipid IV(A) 3-deoxy-D-manno-octulosonic acid transferase</fullName>
    </alternativeName>
</protein>
<gene>
    <name evidence="12" type="ORF">GCM10011273_33110</name>
</gene>
<dbReference type="Pfam" id="PF04413">
    <property type="entry name" value="Glycos_transf_N"/>
    <property type="match status" value="1"/>
</dbReference>
<proteinExistence type="inferred from homology"/>
<dbReference type="AlphaFoldDB" id="A0A918QEP9"/>
<dbReference type="InterPro" id="IPR007507">
    <property type="entry name" value="Glycos_transf_N"/>
</dbReference>
<dbReference type="InterPro" id="IPR038107">
    <property type="entry name" value="Glycos_transf_N_sf"/>
</dbReference>
<evidence type="ECO:0000256" key="6">
    <source>
        <dbReference type="ARBA" id="ARBA00031445"/>
    </source>
</evidence>
<dbReference type="GO" id="GO:0043842">
    <property type="term" value="F:Kdo transferase activity"/>
    <property type="evidence" value="ECO:0007669"/>
    <property type="project" value="UniProtKB-EC"/>
</dbReference>
<comment type="subcellular location">
    <subcellularLocation>
        <location evidence="10">Cell membrane</location>
    </subcellularLocation>
</comment>
<dbReference type="Gene3D" id="3.40.50.11720">
    <property type="entry name" value="3-Deoxy-D-manno-octulosonic-acid transferase, N-terminal domain"/>
    <property type="match status" value="1"/>
</dbReference>
<evidence type="ECO:0000259" key="11">
    <source>
        <dbReference type="Pfam" id="PF04413"/>
    </source>
</evidence>
<dbReference type="RefSeq" id="WP_189488662.1">
    <property type="nucleotide sequence ID" value="NZ_BMZB01000006.1"/>
</dbReference>
<name>A0A918QEP9_9CAUL</name>
<keyword evidence="13" id="KW-1185">Reference proteome</keyword>
<evidence type="ECO:0000256" key="4">
    <source>
        <dbReference type="ARBA" id="ARBA00019077"/>
    </source>
</evidence>
<comment type="pathway">
    <text evidence="2 10">Bacterial outer membrane biogenesis; LPS core biosynthesis.</text>
</comment>
<reference evidence="12" key="2">
    <citation type="submission" date="2020-09" db="EMBL/GenBank/DDBJ databases">
        <authorList>
            <person name="Sun Q."/>
            <person name="Kim S."/>
        </authorList>
    </citation>
    <scope>NUCLEOTIDE SEQUENCE</scope>
    <source>
        <strain evidence="12">KCTC 32296</strain>
    </source>
</reference>
<dbReference type="PANTHER" id="PTHR42755:SF1">
    <property type="entry name" value="3-DEOXY-D-MANNO-OCTULOSONIC ACID TRANSFERASE, MITOCHONDRIAL-RELATED"/>
    <property type="match status" value="1"/>
</dbReference>
<dbReference type="Proteomes" id="UP000662572">
    <property type="component" value="Unassembled WGS sequence"/>
</dbReference>
<keyword evidence="10" id="KW-0472">Membrane</keyword>
<feature type="site" description="Transition state stabilizer" evidence="9">
    <location>
        <position position="218"/>
    </location>
</feature>
<keyword evidence="10" id="KW-1003">Cell membrane</keyword>
<comment type="similarity">
    <text evidence="10">Belongs to the glycosyltransferase group 1 family.</text>
</comment>
<dbReference type="Gene3D" id="3.40.50.2000">
    <property type="entry name" value="Glycogen Phosphorylase B"/>
    <property type="match status" value="1"/>
</dbReference>
<evidence type="ECO:0000256" key="7">
    <source>
        <dbReference type="ARBA" id="ARBA00049183"/>
    </source>
</evidence>
<dbReference type="SUPFAM" id="SSF53756">
    <property type="entry name" value="UDP-Glycosyltransferase/glycogen phosphorylase"/>
    <property type="match status" value="1"/>
</dbReference>
<keyword evidence="5 10" id="KW-0808">Transferase</keyword>